<protein>
    <submittedName>
        <fullName evidence="2">Uncharacterized protein</fullName>
    </submittedName>
</protein>
<keyword evidence="3" id="KW-1185">Reference proteome</keyword>
<dbReference type="RefSeq" id="WP_129208267.1">
    <property type="nucleotide sequence ID" value="NZ_BMGU01000003.1"/>
</dbReference>
<proteinExistence type="predicted"/>
<feature type="region of interest" description="Disordered" evidence="1">
    <location>
        <begin position="82"/>
        <end position="101"/>
    </location>
</feature>
<comment type="caution">
    <text evidence="2">The sequence shown here is derived from an EMBL/GenBank/DDBJ whole genome shotgun (WGS) entry which is preliminary data.</text>
</comment>
<evidence type="ECO:0000313" key="3">
    <source>
        <dbReference type="Proteomes" id="UP000290253"/>
    </source>
</evidence>
<dbReference type="EMBL" id="SDMK01000002">
    <property type="protein sequence ID" value="RXS95099.1"/>
    <property type="molecule type" value="Genomic_DNA"/>
</dbReference>
<evidence type="ECO:0000313" key="2">
    <source>
        <dbReference type="EMBL" id="RXS95099.1"/>
    </source>
</evidence>
<evidence type="ECO:0000256" key="1">
    <source>
        <dbReference type="SAM" id="MobiDB-lite"/>
    </source>
</evidence>
<gene>
    <name evidence="2" type="ORF">ESZ00_10800</name>
</gene>
<dbReference type="AlphaFoldDB" id="A0A4Q1SCZ6"/>
<reference evidence="2 3" key="1">
    <citation type="journal article" date="2016" name="Int. J. Syst. Evol. Microbiol.">
        <title>Acidipila dinghuensis sp. nov., an acidobacterium isolated from forest soil.</title>
        <authorList>
            <person name="Jiang Y.W."/>
            <person name="Wang J."/>
            <person name="Chen M.H."/>
            <person name="Lv Y.Y."/>
            <person name="Qiu L.H."/>
        </authorList>
    </citation>
    <scope>NUCLEOTIDE SEQUENCE [LARGE SCALE GENOMIC DNA]</scope>
    <source>
        <strain evidence="2 3">DHOF10</strain>
    </source>
</reference>
<name>A0A4Q1SCZ6_9BACT</name>
<sequence length="101" mass="11859">MLGSKHYCQSEPAFNLHLLRRMRGLSRTFTLTKCRFAYFRDVIDEVQNPEIPSGYWTYIVPELDHLEKKWIEEEKKWIEEKAKGAGANAATASRPKSRETR</sequence>
<dbReference type="Proteomes" id="UP000290253">
    <property type="component" value="Unassembled WGS sequence"/>
</dbReference>
<organism evidence="2 3">
    <name type="scientific">Silvibacterium dinghuense</name>
    <dbReference type="NCBI Taxonomy" id="1560006"/>
    <lineage>
        <taxon>Bacteria</taxon>
        <taxon>Pseudomonadati</taxon>
        <taxon>Acidobacteriota</taxon>
        <taxon>Terriglobia</taxon>
        <taxon>Terriglobales</taxon>
        <taxon>Acidobacteriaceae</taxon>
        <taxon>Silvibacterium</taxon>
    </lineage>
</organism>
<accession>A0A4Q1SCZ6</accession>